<proteinExistence type="predicted"/>
<dbReference type="SUPFAM" id="SSF54106">
    <property type="entry name" value="LysM domain"/>
    <property type="match status" value="1"/>
</dbReference>
<dbReference type="SMART" id="SM00257">
    <property type="entry name" value="LysM"/>
    <property type="match status" value="1"/>
</dbReference>
<dbReference type="PROSITE" id="PS51782">
    <property type="entry name" value="LYSM"/>
    <property type="match status" value="1"/>
</dbReference>
<feature type="region of interest" description="Disordered" evidence="1">
    <location>
        <begin position="148"/>
        <end position="169"/>
    </location>
</feature>
<dbReference type="Pfam" id="PF01476">
    <property type="entry name" value="LysM"/>
    <property type="match status" value="1"/>
</dbReference>
<protein>
    <submittedName>
        <fullName evidence="3">Stage VI sporulation protein D</fullName>
    </submittedName>
</protein>
<organism evidence="3 4">
    <name type="scientific">Fictibacillus iocasae</name>
    <dbReference type="NCBI Taxonomy" id="2715437"/>
    <lineage>
        <taxon>Bacteria</taxon>
        <taxon>Bacillati</taxon>
        <taxon>Bacillota</taxon>
        <taxon>Bacilli</taxon>
        <taxon>Bacillales</taxon>
        <taxon>Fictibacillaceae</taxon>
        <taxon>Fictibacillus</taxon>
    </lineage>
</organism>
<dbReference type="InterPro" id="IPR036779">
    <property type="entry name" value="LysM_dom_sf"/>
</dbReference>
<dbReference type="NCBIfam" id="TIGR02907">
    <property type="entry name" value="spore_VI_D"/>
    <property type="match status" value="1"/>
</dbReference>
<sequence length="421" mass="48072">MGQSKLRFSIEESVWLKKGQEVAEVYALSLDPEISIKEENGQVSITGALVLSGEYEPASAKDGDQSDLGSSQFSEQVSYRSLTQLSVKEDGLVEIQHRFPVDITIPTYRVERADQIMVAVESFDYELPNPACLELSASVCITGIKDERQQEAEEKPAAAEASKPEPASFSHQVKMEEDRESSSIFAPFQFEARAPYSEENNVAPEPVFFEQAEARHQPYETSFEFKAQNDSDAAGYYENSLHSLKSIADQEAEHFSQVRNEEAAPVQYESFEAAYEAEAEQHEESYTPAYEAYQQEEQQWQQPEYYEEQEPAYEANASYSQQPAYEAPYAEQVTEKKEEPVKKRKEYTQDENALYLTKMLDRDEEKFSKMKMYILQRGDSLDRICDRYDVSINTLLRVNRSIQQDQVSAGQIIYIPVSSSR</sequence>
<dbReference type="Gene3D" id="3.10.350.10">
    <property type="entry name" value="LysM domain"/>
    <property type="match status" value="1"/>
</dbReference>
<keyword evidence="4" id="KW-1185">Reference proteome</keyword>
<dbReference type="InterPro" id="IPR014256">
    <property type="entry name" value="Spore_VI_D"/>
</dbReference>
<dbReference type="RefSeq" id="WP_379747663.1">
    <property type="nucleotide sequence ID" value="NZ_JBHTCP010000012.1"/>
</dbReference>
<evidence type="ECO:0000256" key="1">
    <source>
        <dbReference type="SAM" id="MobiDB-lite"/>
    </source>
</evidence>
<dbReference type="EMBL" id="JBHTCP010000012">
    <property type="protein sequence ID" value="MFC7371262.1"/>
    <property type="molecule type" value="Genomic_DNA"/>
</dbReference>
<dbReference type="Pfam" id="PF20918">
    <property type="entry name" value="SPOCS_spoVID-N"/>
    <property type="match status" value="1"/>
</dbReference>
<evidence type="ECO:0000313" key="4">
    <source>
        <dbReference type="Proteomes" id="UP001596549"/>
    </source>
</evidence>
<feature type="domain" description="LysM" evidence="2">
    <location>
        <begin position="371"/>
        <end position="415"/>
    </location>
</feature>
<reference evidence="4" key="1">
    <citation type="journal article" date="2019" name="Int. J. Syst. Evol. Microbiol.">
        <title>The Global Catalogue of Microorganisms (GCM) 10K type strain sequencing project: providing services to taxonomists for standard genome sequencing and annotation.</title>
        <authorList>
            <consortium name="The Broad Institute Genomics Platform"/>
            <consortium name="The Broad Institute Genome Sequencing Center for Infectious Disease"/>
            <person name="Wu L."/>
            <person name="Ma J."/>
        </authorList>
    </citation>
    <scope>NUCLEOTIDE SEQUENCE [LARGE SCALE GENOMIC DNA]</scope>
    <source>
        <strain evidence="4">NBRC 106396</strain>
    </source>
</reference>
<dbReference type="InterPro" id="IPR018392">
    <property type="entry name" value="LysM"/>
</dbReference>
<evidence type="ECO:0000313" key="3">
    <source>
        <dbReference type="EMBL" id="MFC7371262.1"/>
    </source>
</evidence>
<evidence type="ECO:0000259" key="2">
    <source>
        <dbReference type="PROSITE" id="PS51782"/>
    </source>
</evidence>
<accession>A0ABW2NN96</accession>
<dbReference type="InterPro" id="IPR048862">
    <property type="entry name" value="SPOCS_spoVID_N"/>
</dbReference>
<dbReference type="Proteomes" id="UP001596549">
    <property type="component" value="Unassembled WGS sequence"/>
</dbReference>
<gene>
    <name evidence="3" type="primary">spoVID</name>
    <name evidence="3" type="ORF">ACFQPF_06205</name>
</gene>
<name>A0ABW2NN96_9BACL</name>
<dbReference type="CDD" id="cd00118">
    <property type="entry name" value="LysM"/>
    <property type="match status" value="1"/>
</dbReference>
<feature type="compositionally biased region" description="Basic and acidic residues" evidence="1">
    <location>
        <begin position="148"/>
        <end position="157"/>
    </location>
</feature>
<feature type="compositionally biased region" description="Low complexity" evidence="1">
    <location>
        <begin position="158"/>
        <end position="168"/>
    </location>
</feature>
<comment type="caution">
    <text evidence="3">The sequence shown here is derived from an EMBL/GenBank/DDBJ whole genome shotgun (WGS) entry which is preliminary data.</text>
</comment>